<feature type="chain" id="PRO_5047109607" description="CopL family metal-binding regulatory protein" evidence="2">
    <location>
        <begin position="23"/>
        <end position="128"/>
    </location>
</feature>
<proteinExistence type="predicted"/>
<keyword evidence="2" id="KW-0732">Signal</keyword>
<sequence length="128" mass="12832">MRLLLALLAVLALLGNPATAGAAQVACTAHGAATAMSSMGIATMPDMSHASPETATADPCCDQSGKSKTADLSCVRACAAACAVIVALPSPEVSVACYATAAAVRPTSMTSRASQRQARLERPPRSMG</sequence>
<organism evidence="3 4">
    <name type="scientific">Phenylobacterium ferrooxidans</name>
    <dbReference type="NCBI Taxonomy" id="2982689"/>
    <lineage>
        <taxon>Bacteria</taxon>
        <taxon>Pseudomonadati</taxon>
        <taxon>Pseudomonadota</taxon>
        <taxon>Alphaproteobacteria</taxon>
        <taxon>Caulobacterales</taxon>
        <taxon>Caulobacteraceae</taxon>
        <taxon>Phenylobacterium</taxon>
    </lineage>
</organism>
<feature type="compositionally biased region" description="Basic and acidic residues" evidence="1">
    <location>
        <begin position="118"/>
        <end position="128"/>
    </location>
</feature>
<protein>
    <recommendedName>
        <fullName evidence="5">CopL family metal-binding regulatory protein</fullName>
    </recommendedName>
</protein>
<evidence type="ECO:0000256" key="2">
    <source>
        <dbReference type="SAM" id="SignalP"/>
    </source>
</evidence>
<reference evidence="3 4" key="1">
    <citation type="submission" date="2022-09" db="EMBL/GenBank/DDBJ databases">
        <title>New species of Phenylobacterium.</title>
        <authorList>
            <person name="Mieszkin S."/>
        </authorList>
    </citation>
    <scope>NUCLEOTIDE SEQUENCE [LARGE SCALE GENOMIC DNA]</scope>
    <source>
        <strain evidence="3 4">HK31-G</strain>
    </source>
</reference>
<evidence type="ECO:0000256" key="1">
    <source>
        <dbReference type="SAM" id="MobiDB-lite"/>
    </source>
</evidence>
<dbReference type="EMBL" id="JAOTJD010000011">
    <property type="protein sequence ID" value="MFD3263824.1"/>
    <property type="molecule type" value="Genomic_DNA"/>
</dbReference>
<dbReference type="RefSeq" id="WP_377369026.1">
    <property type="nucleotide sequence ID" value="NZ_JAOTJD010000011.1"/>
</dbReference>
<gene>
    <name evidence="3" type="ORF">OCL97_07600</name>
</gene>
<feature type="signal peptide" evidence="2">
    <location>
        <begin position="1"/>
        <end position="22"/>
    </location>
</feature>
<keyword evidence="4" id="KW-1185">Reference proteome</keyword>
<comment type="caution">
    <text evidence="3">The sequence shown here is derived from an EMBL/GenBank/DDBJ whole genome shotgun (WGS) entry which is preliminary data.</text>
</comment>
<name>A0ABW6CM18_9CAUL</name>
<accession>A0ABW6CM18</accession>
<dbReference type="Proteomes" id="UP001598130">
    <property type="component" value="Unassembled WGS sequence"/>
</dbReference>
<feature type="region of interest" description="Disordered" evidence="1">
    <location>
        <begin position="48"/>
        <end position="67"/>
    </location>
</feature>
<evidence type="ECO:0008006" key="5">
    <source>
        <dbReference type="Google" id="ProtNLM"/>
    </source>
</evidence>
<feature type="compositionally biased region" description="Polar residues" evidence="1">
    <location>
        <begin position="108"/>
        <end position="117"/>
    </location>
</feature>
<feature type="region of interest" description="Disordered" evidence="1">
    <location>
        <begin position="108"/>
        <end position="128"/>
    </location>
</feature>
<evidence type="ECO:0000313" key="3">
    <source>
        <dbReference type="EMBL" id="MFD3263824.1"/>
    </source>
</evidence>
<evidence type="ECO:0000313" key="4">
    <source>
        <dbReference type="Proteomes" id="UP001598130"/>
    </source>
</evidence>